<feature type="transmembrane region" description="Helical" evidence="8">
    <location>
        <begin position="394"/>
        <end position="412"/>
    </location>
</feature>
<dbReference type="GO" id="GO:0015297">
    <property type="term" value="F:antiporter activity"/>
    <property type="evidence" value="ECO:0007669"/>
    <property type="project" value="InterPro"/>
</dbReference>
<feature type="transmembrane region" description="Helical" evidence="8">
    <location>
        <begin position="6"/>
        <end position="23"/>
    </location>
</feature>
<dbReference type="GO" id="GO:0016020">
    <property type="term" value="C:membrane"/>
    <property type="evidence" value="ECO:0007669"/>
    <property type="project" value="UniProtKB-SubCell"/>
</dbReference>
<keyword evidence="6 8" id="KW-0472">Membrane</keyword>
<evidence type="ECO:0000256" key="3">
    <source>
        <dbReference type="ARBA" id="ARBA00022692"/>
    </source>
</evidence>
<gene>
    <name evidence="10" type="ORF">ASZ90_000699</name>
</gene>
<feature type="transmembrane region" description="Helical" evidence="8">
    <location>
        <begin position="244"/>
        <end position="266"/>
    </location>
</feature>
<dbReference type="GO" id="GO:1902600">
    <property type="term" value="P:proton transmembrane transport"/>
    <property type="evidence" value="ECO:0007669"/>
    <property type="project" value="InterPro"/>
</dbReference>
<dbReference type="InterPro" id="IPR038770">
    <property type="entry name" value="Na+/solute_symporter_sf"/>
</dbReference>
<feature type="region of interest" description="Disordered" evidence="7">
    <location>
        <begin position="578"/>
        <end position="606"/>
    </location>
</feature>
<accession>A0A0W8G8H2</accession>
<evidence type="ECO:0000256" key="5">
    <source>
        <dbReference type="ARBA" id="ARBA00023065"/>
    </source>
</evidence>
<protein>
    <recommendedName>
        <fullName evidence="9">PTS EIIA type-2 domain-containing protein</fullName>
    </recommendedName>
</protein>
<dbReference type="PANTHER" id="PTHR32468">
    <property type="entry name" value="CATION/H + ANTIPORTER"/>
    <property type="match status" value="1"/>
</dbReference>
<dbReference type="SUPFAM" id="SSF55804">
    <property type="entry name" value="Phoshotransferase/anion transport protein"/>
    <property type="match status" value="1"/>
</dbReference>
<reference evidence="10" key="1">
    <citation type="journal article" date="2015" name="Proc. Natl. Acad. Sci. U.S.A.">
        <title>Networks of energetic and metabolic interactions define dynamics in microbial communities.</title>
        <authorList>
            <person name="Embree M."/>
            <person name="Liu J.K."/>
            <person name="Al-Bassam M.M."/>
            <person name="Zengler K."/>
        </authorList>
    </citation>
    <scope>NUCLEOTIDE SEQUENCE</scope>
</reference>
<sequence>MTGPDTMTLLLSLGVLLTLARLLGGAATRLGFPAVAGELAAGVLLGPTVLGSLFPDLASALFPVTGPASLALDGFMRIAMVFFLFVAGLEVDLSRAFGRGGTSLGVAFAGVAAPLVIGFVAAWHLPDFLGHSPQGSLFSHAFFVGVALAVSALPMVAKTLLDLGLFRSDFGMLVMASAILVDVAVWTLFSVALAMGPAGMAGMAGGFAGLGQARPIWLQALVTIGFAAALLTAGRFLTHRGMGLLIRLGVSQSGILGLALGVALLLAALSEALGAHAVLGAFLAGVCLGDSAHLRERARMAIMEFVNAIFVPLFIAAIGLHLDLARSLDPVLYLGLLGLALIGKFAGVYPAARLARLGVRESLATFAALNDRGAMAVILCRMALLAGLCDERFFTAYVAMALTTSLLSGPAIRRLLQTVPGRAGPPIPAFPLLRRHLKAETFVSPLPATGPRRIVSLLTRTAARCAGLDENAVLAEVRSREKRLSTALGRGVAAPHARIPGLEHPVCAVGVVPEGVGMDSPDGLPVNVFFLVLSPQADDGAHLAILADIARAARMPHFASRAARTRSIEEFLRLLEGDGSREKAVPGEPKTPPGDGSKAGLRGGGH</sequence>
<feature type="transmembrane region" description="Helical" evidence="8">
    <location>
        <begin position="137"/>
        <end position="161"/>
    </location>
</feature>
<keyword evidence="3 8" id="KW-0812">Transmembrane</keyword>
<feature type="transmembrane region" description="Helical" evidence="8">
    <location>
        <begin position="74"/>
        <end position="93"/>
    </location>
</feature>
<proteinExistence type="predicted"/>
<feature type="transmembrane region" description="Helical" evidence="8">
    <location>
        <begin position="301"/>
        <end position="320"/>
    </location>
</feature>
<feature type="transmembrane region" description="Helical" evidence="8">
    <location>
        <begin position="272"/>
        <end position="289"/>
    </location>
</feature>
<feature type="transmembrane region" description="Helical" evidence="8">
    <location>
        <begin position="173"/>
        <end position="196"/>
    </location>
</feature>
<feature type="transmembrane region" description="Helical" evidence="8">
    <location>
        <begin position="105"/>
        <end position="125"/>
    </location>
</feature>
<evidence type="ECO:0000259" key="9">
    <source>
        <dbReference type="PROSITE" id="PS51094"/>
    </source>
</evidence>
<dbReference type="PROSITE" id="PS51094">
    <property type="entry name" value="PTS_EIIA_TYPE_2"/>
    <property type="match status" value="1"/>
</dbReference>
<dbReference type="Gene3D" id="1.20.1530.20">
    <property type="match status" value="1"/>
</dbReference>
<evidence type="ECO:0000256" key="2">
    <source>
        <dbReference type="ARBA" id="ARBA00022448"/>
    </source>
</evidence>
<comment type="subcellular location">
    <subcellularLocation>
        <location evidence="1">Membrane</location>
        <topology evidence="1">Multi-pass membrane protein</topology>
    </subcellularLocation>
</comment>
<feature type="transmembrane region" description="Helical" evidence="8">
    <location>
        <begin position="30"/>
        <end position="54"/>
    </location>
</feature>
<name>A0A0W8G8H2_9ZZZZ</name>
<keyword evidence="5" id="KW-0406">Ion transport</keyword>
<dbReference type="AlphaFoldDB" id="A0A0W8G8H2"/>
<dbReference type="Pfam" id="PF00999">
    <property type="entry name" value="Na_H_Exchanger"/>
    <property type="match status" value="1"/>
</dbReference>
<feature type="transmembrane region" description="Helical" evidence="8">
    <location>
        <begin position="216"/>
        <end position="237"/>
    </location>
</feature>
<keyword evidence="4 8" id="KW-1133">Transmembrane helix</keyword>
<dbReference type="InterPro" id="IPR050794">
    <property type="entry name" value="CPA2_transporter"/>
</dbReference>
<dbReference type="Pfam" id="PF00359">
    <property type="entry name" value="PTS_EIIA_2"/>
    <property type="match status" value="1"/>
</dbReference>
<dbReference type="InterPro" id="IPR006153">
    <property type="entry name" value="Cation/H_exchanger_TM"/>
</dbReference>
<evidence type="ECO:0000256" key="8">
    <source>
        <dbReference type="SAM" id="Phobius"/>
    </source>
</evidence>
<feature type="transmembrane region" description="Helical" evidence="8">
    <location>
        <begin position="332"/>
        <end position="351"/>
    </location>
</feature>
<comment type="caution">
    <text evidence="10">The sequence shown here is derived from an EMBL/GenBank/DDBJ whole genome shotgun (WGS) entry which is preliminary data.</text>
</comment>
<keyword evidence="2" id="KW-0813">Transport</keyword>
<evidence type="ECO:0000313" key="10">
    <source>
        <dbReference type="EMBL" id="KUG29405.1"/>
    </source>
</evidence>
<organism evidence="10">
    <name type="scientific">hydrocarbon metagenome</name>
    <dbReference type="NCBI Taxonomy" id="938273"/>
    <lineage>
        <taxon>unclassified sequences</taxon>
        <taxon>metagenomes</taxon>
        <taxon>ecological metagenomes</taxon>
    </lineage>
</organism>
<dbReference type="InterPro" id="IPR016152">
    <property type="entry name" value="PTrfase/Anion_transptr"/>
</dbReference>
<evidence type="ECO:0000256" key="7">
    <source>
        <dbReference type="SAM" id="MobiDB-lite"/>
    </source>
</evidence>
<dbReference type="EMBL" id="LNQE01000089">
    <property type="protein sequence ID" value="KUG29405.1"/>
    <property type="molecule type" value="Genomic_DNA"/>
</dbReference>
<dbReference type="Gene3D" id="3.40.930.10">
    <property type="entry name" value="Mannitol-specific EII, Chain A"/>
    <property type="match status" value="1"/>
</dbReference>
<evidence type="ECO:0000256" key="1">
    <source>
        <dbReference type="ARBA" id="ARBA00004141"/>
    </source>
</evidence>
<feature type="domain" description="PTS EIIA type-2" evidence="9">
    <location>
        <begin position="435"/>
        <end position="578"/>
    </location>
</feature>
<dbReference type="PANTHER" id="PTHR32468:SF0">
    <property type="entry name" value="K(+)_H(+) ANTIPORTER 1"/>
    <property type="match status" value="1"/>
</dbReference>
<dbReference type="InterPro" id="IPR002178">
    <property type="entry name" value="PTS_EIIA_type-2_dom"/>
</dbReference>
<evidence type="ECO:0000256" key="4">
    <source>
        <dbReference type="ARBA" id="ARBA00022989"/>
    </source>
</evidence>
<evidence type="ECO:0000256" key="6">
    <source>
        <dbReference type="ARBA" id="ARBA00023136"/>
    </source>
</evidence>